<feature type="region of interest" description="Disordered" evidence="1">
    <location>
        <begin position="1"/>
        <end position="43"/>
    </location>
</feature>
<proteinExistence type="predicted"/>
<dbReference type="EMBL" id="BGZK01000456">
    <property type="protein sequence ID" value="GBP44655.1"/>
    <property type="molecule type" value="Genomic_DNA"/>
</dbReference>
<evidence type="ECO:0000313" key="3">
    <source>
        <dbReference type="Proteomes" id="UP000299102"/>
    </source>
</evidence>
<protein>
    <submittedName>
        <fullName evidence="2">Uncharacterized protein</fullName>
    </submittedName>
</protein>
<sequence>MLSTPRPHVASAPALSAVRNTTEQHEASAGIAQQAGGGGGGGGGGRCGLTAYDTVAVADQLYSPATPRRPAAVVLVRMRRCGARAGRPPPAPGAAASRPARPCTGLSRVLSIYYLAV</sequence>
<gene>
    <name evidence="2" type="ORF">EVAR_44183_1</name>
</gene>
<organism evidence="2 3">
    <name type="scientific">Eumeta variegata</name>
    <name type="common">Bagworm moth</name>
    <name type="synonym">Eumeta japonica</name>
    <dbReference type="NCBI Taxonomy" id="151549"/>
    <lineage>
        <taxon>Eukaryota</taxon>
        <taxon>Metazoa</taxon>
        <taxon>Ecdysozoa</taxon>
        <taxon>Arthropoda</taxon>
        <taxon>Hexapoda</taxon>
        <taxon>Insecta</taxon>
        <taxon>Pterygota</taxon>
        <taxon>Neoptera</taxon>
        <taxon>Endopterygota</taxon>
        <taxon>Lepidoptera</taxon>
        <taxon>Glossata</taxon>
        <taxon>Ditrysia</taxon>
        <taxon>Tineoidea</taxon>
        <taxon>Psychidae</taxon>
        <taxon>Oiketicinae</taxon>
        <taxon>Eumeta</taxon>
    </lineage>
</organism>
<reference evidence="2 3" key="1">
    <citation type="journal article" date="2019" name="Commun. Biol.">
        <title>The bagworm genome reveals a unique fibroin gene that provides high tensile strength.</title>
        <authorList>
            <person name="Kono N."/>
            <person name="Nakamura H."/>
            <person name="Ohtoshi R."/>
            <person name="Tomita M."/>
            <person name="Numata K."/>
            <person name="Arakawa K."/>
        </authorList>
    </citation>
    <scope>NUCLEOTIDE SEQUENCE [LARGE SCALE GENOMIC DNA]</scope>
</reference>
<evidence type="ECO:0000313" key="2">
    <source>
        <dbReference type="EMBL" id="GBP44655.1"/>
    </source>
</evidence>
<dbReference type="AlphaFoldDB" id="A0A4C1W3J8"/>
<evidence type="ECO:0000256" key="1">
    <source>
        <dbReference type="SAM" id="MobiDB-lite"/>
    </source>
</evidence>
<name>A0A4C1W3J8_EUMVA</name>
<comment type="caution">
    <text evidence="2">The sequence shown here is derived from an EMBL/GenBank/DDBJ whole genome shotgun (WGS) entry which is preliminary data.</text>
</comment>
<dbReference type="Proteomes" id="UP000299102">
    <property type="component" value="Unassembled WGS sequence"/>
</dbReference>
<accession>A0A4C1W3J8</accession>
<keyword evidence="3" id="KW-1185">Reference proteome</keyword>